<comment type="caution">
    <text evidence="2">The sequence shown here is derived from an EMBL/GenBank/DDBJ whole genome shotgun (WGS) entry which is preliminary data.</text>
</comment>
<reference evidence="3" key="1">
    <citation type="journal article" date="2019" name="Int. J. Syst. Evol. Microbiol.">
        <title>The Global Catalogue of Microorganisms (GCM) 10K type strain sequencing project: providing services to taxonomists for standard genome sequencing and annotation.</title>
        <authorList>
            <consortium name="The Broad Institute Genomics Platform"/>
            <consortium name="The Broad Institute Genome Sequencing Center for Infectious Disease"/>
            <person name="Wu L."/>
            <person name="Ma J."/>
        </authorList>
    </citation>
    <scope>NUCLEOTIDE SEQUENCE [LARGE SCALE GENOMIC DNA]</scope>
    <source>
        <strain evidence="3">JCM 16908</strain>
    </source>
</reference>
<accession>A0ABP7JDP7</accession>
<keyword evidence="3" id="KW-1185">Reference proteome</keyword>
<dbReference type="InterPro" id="IPR013783">
    <property type="entry name" value="Ig-like_fold"/>
</dbReference>
<name>A0ABP7JDP7_9ACTN</name>
<evidence type="ECO:0000313" key="3">
    <source>
        <dbReference type="Proteomes" id="UP001500888"/>
    </source>
</evidence>
<gene>
    <name evidence="2" type="ORF">GCM10022226_74830</name>
</gene>
<dbReference type="Proteomes" id="UP001500888">
    <property type="component" value="Unassembled WGS sequence"/>
</dbReference>
<dbReference type="RefSeq" id="WP_344951944.1">
    <property type="nucleotide sequence ID" value="NZ_BAAAZR010000052.1"/>
</dbReference>
<feature type="domain" description="DUF11" evidence="1">
    <location>
        <begin position="164"/>
        <end position="278"/>
    </location>
</feature>
<sequence length="284" mass="29451">MGLFSAGTAAGLVLVVVGGAPAVVSASSGHSPRLWGGADLSVRVAASPKVAQPGQWLTYEVKVRNSGPGDAVLPVLTIKVPDEVDIATVNVASCHPGTSKSEVVCPSQVDIAPGETGAVTVIGMVRTGARGPLHASAGLTSEVVDGDETDNHAEVVTQVDEGADLAVRLSPAMRSAKPGQRFTVKAAVRNSGPRLVHDPRVSFTETGARFLSARGARCAAHDRHVGCLLEPIASGARGTLSLVFRMPRHATREVGTKATVYSTRVGDRRPANNQARMRVSLRHG</sequence>
<protein>
    <recommendedName>
        <fullName evidence="1">DUF11 domain-containing protein</fullName>
    </recommendedName>
</protein>
<feature type="domain" description="DUF11" evidence="1">
    <location>
        <begin position="39"/>
        <end position="155"/>
    </location>
</feature>
<dbReference type="Pfam" id="PF01345">
    <property type="entry name" value="DUF11"/>
    <property type="match status" value="2"/>
</dbReference>
<organism evidence="2 3">
    <name type="scientific">Sphaerisporangium flaviroseum</name>
    <dbReference type="NCBI Taxonomy" id="509199"/>
    <lineage>
        <taxon>Bacteria</taxon>
        <taxon>Bacillati</taxon>
        <taxon>Actinomycetota</taxon>
        <taxon>Actinomycetes</taxon>
        <taxon>Streptosporangiales</taxon>
        <taxon>Streptosporangiaceae</taxon>
        <taxon>Sphaerisporangium</taxon>
    </lineage>
</organism>
<dbReference type="Gene3D" id="2.60.40.10">
    <property type="entry name" value="Immunoglobulins"/>
    <property type="match status" value="1"/>
</dbReference>
<evidence type="ECO:0000259" key="1">
    <source>
        <dbReference type="Pfam" id="PF01345"/>
    </source>
</evidence>
<dbReference type="InterPro" id="IPR001434">
    <property type="entry name" value="OmcB-like_DUF11"/>
</dbReference>
<dbReference type="EMBL" id="BAAAZR010000052">
    <property type="protein sequence ID" value="GAA3841389.1"/>
    <property type="molecule type" value="Genomic_DNA"/>
</dbReference>
<proteinExistence type="predicted"/>
<evidence type="ECO:0000313" key="2">
    <source>
        <dbReference type="EMBL" id="GAA3841389.1"/>
    </source>
</evidence>